<comment type="caution">
    <text evidence="1">The sequence shown here is derived from an EMBL/GenBank/DDBJ whole genome shotgun (WGS) entry which is preliminary data.</text>
</comment>
<dbReference type="EMBL" id="SRYG01000007">
    <property type="protein sequence ID" value="TGY66313.1"/>
    <property type="molecule type" value="Genomic_DNA"/>
</dbReference>
<accession>A0AC61R818</accession>
<keyword evidence="2" id="KW-1185">Reference proteome</keyword>
<evidence type="ECO:0000313" key="1">
    <source>
        <dbReference type="EMBL" id="TGY66313.1"/>
    </source>
</evidence>
<protein>
    <submittedName>
        <fullName evidence="1">Chromosome segregation protein ScpA</fullName>
    </submittedName>
</protein>
<reference evidence="1" key="1">
    <citation type="submission" date="2019-04" db="EMBL/GenBank/DDBJ databases">
        <title>Microbes associate with the intestines of laboratory mice.</title>
        <authorList>
            <person name="Navarre W."/>
            <person name="Wong E."/>
            <person name="Huang K."/>
            <person name="Tropini C."/>
            <person name="Ng K."/>
            <person name="Yu B."/>
        </authorList>
    </citation>
    <scope>NUCLEOTIDE SEQUENCE</scope>
    <source>
        <strain evidence="1">NM09_H32</strain>
    </source>
</reference>
<name>A0AC61R818_9FIRM</name>
<dbReference type="Proteomes" id="UP000308836">
    <property type="component" value="Unassembled WGS sequence"/>
</dbReference>
<proteinExistence type="predicted"/>
<evidence type="ECO:0000313" key="2">
    <source>
        <dbReference type="Proteomes" id="UP000308836"/>
    </source>
</evidence>
<organism evidence="1 2">
    <name type="scientific">Dubosiella muris</name>
    <dbReference type="NCBI Taxonomy" id="3038133"/>
    <lineage>
        <taxon>Bacteria</taxon>
        <taxon>Bacillati</taxon>
        <taxon>Bacillota</taxon>
        <taxon>Erysipelotrichia</taxon>
        <taxon>Erysipelotrichales</taxon>
        <taxon>Erysipelotrichaceae</taxon>
        <taxon>Dubosiella</taxon>
    </lineage>
</organism>
<sequence length="246" mass="28845">MEFQISIDQFEGPLDLMLHLIKTNKLDLMDLDMNTLATQYIAYIAQMKQLQLEIASEYLSELASLIEYKSRKLLPRSEVAIEEEYEEDQREKLVSRLIEYQKYKDVSGQLKARYEDRQRHFARPASSLIDAWAKPKEDGVLRNQSVYELSKAFERVLHRLALLEPYETKVSIKEISVEERVEQIEAQMRRFDSSRVFSFQELCQDCVSLHMVIVTFLGILDMIHDRKLTFHLGEDDTIYVQKGAIA</sequence>
<gene>
    <name evidence="1" type="ORF">E5336_04420</name>
</gene>